<proteinExistence type="predicted"/>
<dbReference type="GeneID" id="56142607"/>
<dbReference type="AlphaFoldDB" id="A0A7D6CTS4"/>
<keyword evidence="2" id="KW-1185">Reference proteome</keyword>
<dbReference type="InterPro" id="IPR036390">
    <property type="entry name" value="WH_DNA-bd_sf"/>
</dbReference>
<dbReference type="OrthoDB" id="182995at2157"/>
<accession>A0A7D6CTS4</accession>
<sequence length="77" mass="8155">MQAQEPLHEARIDPVPDDLESAQAKLVYVYLEATGGATTDELGESLSMKKINVLSVLNSLSSAGYVEQAGSAYVVAN</sequence>
<evidence type="ECO:0000313" key="2">
    <source>
        <dbReference type="Proteomes" id="UP000510869"/>
    </source>
</evidence>
<protein>
    <submittedName>
        <fullName evidence="1">MarR family transcriptional regulator</fullName>
    </submittedName>
</protein>
<dbReference type="EMBL" id="CP059154">
    <property type="protein sequence ID" value="QLK27813.1"/>
    <property type="molecule type" value="Genomic_DNA"/>
</dbReference>
<dbReference type="SUPFAM" id="SSF46785">
    <property type="entry name" value="Winged helix' DNA-binding domain"/>
    <property type="match status" value="1"/>
</dbReference>
<organism evidence="1 2">
    <name type="scientific">Natrinema zhouii</name>
    <dbReference type="NCBI Taxonomy" id="1710539"/>
    <lineage>
        <taxon>Archaea</taxon>
        <taxon>Methanobacteriati</taxon>
        <taxon>Methanobacteriota</taxon>
        <taxon>Stenosarchaea group</taxon>
        <taxon>Halobacteria</taxon>
        <taxon>Halobacteriales</taxon>
        <taxon>Natrialbaceae</taxon>
        <taxon>Natrinema</taxon>
    </lineage>
</organism>
<evidence type="ECO:0000313" key="1">
    <source>
        <dbReference type="EMBL" id="QLK27813.1"/>
    </source>
</evidence>
<dbReference type="KEGG" id="nay:HYG81_05340"/>
<gene>
    <name evidence="1" type="ORF">HYG81_05340</name>
</gene>
<reference evidence="1 2" key="1">
    <citation type="submission" date="2020-07" db="EMBL/GenBank/DDBJ databases">
        <title>Natrinema (YPL30) sp. nov. and Haloterrigena xxxxxx (YPL8) sp. nov., isolated from a salt mine.</title>
        <authorList>
            <person name="Cui H."/>
        </authorList>
    </citation>
    <scope>NUCLEOTIDE SEQUENCE [LARGE SCALE GENOMIC DNA]</scope>
    <source>
        <strain evidence="1 2">YPL13</strain>
    </source>
</reference>
<dbReference type="Proteomes" id="UP000510869">
    <property type="component" value="Chromosome"/>
</dbReference>
<name>A0A7D6CTS4_9EURY</name>
<dbReference type="RefSeq" id="WP_180842972.1">
    <property type="nucleotide sequence ID" value="NZ_CP059154.1"/>
</dbReference>